<feature type="region of interest" description="Disordered" evidence="6">
    <location>
        <begin position="103"/>
        <end position="132"/>
    </location>
</feature>
<reference evidence="10 11" key="1">
    <citation type="submission" date="2016-03" db="EMBL/GenBank/DDBJ databases">
        <title>Mechanisms controlling the formation of the plant cell surface in tip-growing cells are functionally conserved among land plants.</title>
        <authorList>
            <person name="Honkanen S."/>
            <person name="Jones V.A."/>
            <person name="Morieri G."/>
            <person name="Champion C."/>
            <person name="Hetherington A.J."/>
            <person name="Kelly S."/>
            <person name="Saint-Marcoux D."/>
            <person name="Proust H."/>
            <person name="Prescott H."/>
            <person name="Dolan L."/>
        </authorList>
    </citation>
    <scope>NUCLEOTIDE SEQUENCE [LARGE SCALE GENOMIC DNA]</scope>
    <source>
        <strain evidence="11">cv. Tak-1 and cv. Tak-2</strain>
        <tissue evidence="10">Whole gametophyte</tissue>
    </source>
</reference>
<evidence type="ECO:0000313" key="9">
    <source>
        <dbReference type="EMBL" id="BBN06454.1"/>
    </source>
</evidence>
<organism evidence="10 11">
    <name type="scientific">Marchantia polymorpha subsp. ruderalis</name>
    <dbReference type="NCBI Taxonomy" id="1480154"/>
    <lineage>
        <taxon>Eukaryota</taxon>
        <taxon>Viridiplantae</taxon>
        <taxon>Streptophyta</taxon>
        <taxon>Embryophyta</taxon>
        <taxon>Marchantiophyta</taxon>
        <taxon>Marchantiopsida</taxon>
        <taxon>Marchantiidae</taxon>
        <taxon>Marchantiales</taxon>
        <taxon>Marchantiaceae</taxon>
        <taxon>Marchantia</taxon>
    </lineage>
</organism>
<protein>
    <recommendedName>
        <fullName evidence="8">ResB-like domain-containing protein</fullName>
    </recommendedName>
</protein>
<proteinExistence type="inferred from homology"/>
<evidence type="ECO:0000259" key="8">
    <source>
        <dbReference type="Pfam" id="PF05140"/>
    </source>
</evidence>
<feature type="region of interest" description="Disordered" evidence="6">
    <location>
        <begin position="54"/>
        <end position="81"/>
    </location>
</feature>
<evidence type="ECO:0000256" key="6">
    <source>
        <dbReference type="SAM" id="MobiDB-lite"/>
    </source>
</evidence>
<evidence type="ECO:0000256" key="1">
    <source>
        <dbReference type="ARBA" id="ARBA00004141"/>
    </source>
</evidence>
<dbReference type="Proteomes" id="UP000077202">
    <property type="component" value="Unassembled WGS sequence"/>
</dbReference>
<dbReference type="HAMAP" id="MF_01392">
    <property type="entry name" value="CytC_Ccs1"/>
    <property type="match status" value="1"/>
</dbReference>
<evidence type="ECO:0000256" key="3">
    <source>
        <dbReference type="ARBA" id="ARBA00022748"/>
    </source>
</evidence>
<dbReference type="AlphaFoldDB" id="A0A176VF50"/>
<reference evidence="12" key="3">
    <citation type="journal article" date="2020" name="Curr. Biol.">
        <title>Chromatin organization in early land plants reveals an ancestral association between H3K27me3, transposons, and constitutive heterochromatin.</title>
        <authorList>
            <person name="Montgomery S.A."/>
            <person name="Tanizawa Y."/>
            <person name="Galik B."/>
            <person name="Wang N."/>
            <person name="Ito T."/>
            <person name="Mochizuki T."/>
            <person name="Akimcheva S."/>
            <person name="Bowman J.L."/>
            <person name="Cognat V."/>
            <person name="Marechal-Drouard L."/>
            <person name="Ekker H."/>
            <person name="Hong S.F."/>
            <person name="Kohchi T."/>
            <person name="Lin S.S."/>
            <person name="Liu L.D."/>
            <person name="Nakamura Y."/>
            <person name="Valeeva L.R."/>
            <person name="Shakirov E.V."/>
            <person name="Shippen D.E."/>
            <person name="Wei W.L."/>
            <person name="Yagura M."/>
            <person name="Yamaoka S."/>
            <person name="Yamato K.T."/>
            <person name="Liu C."/>
            <person name="Berger F."/>
        </authorList>
    </citation>
    <scope>NUCLEOTIDE SEQUENCE [LARGE SCALE GENOMIC DNA]</scope>
    <source>
        <strain evidence="12">Tak-1</strain>
    </source>
</reference>
<accession>A0A176VF50</accession>
<keyword evidence="5 7" id="KW-0472">Membrane</keyword>
<evidence type="ECO:0000256" key="4">
    <source>
        <dbReference type="ARBA" id="ARBA00022989"/>
    </source>
</evidence>
<sequence>MASVVKWHVPPASGVSGLGRRLSSDFSSVGREAQLNFLSCRGCNHLLPRVSAAAKGNVRQKQNRSSNSSEPKIKSPVIVAPGPISAPSLTELSSEDEVQSAVDSSVSAQNLESRRLSSSQSSSSGGGPSWNLTPRSVGRRVLRELSSLQLAIGELFAIAGLSALGTIIEQNEAPQFYFESYPEDKPLFGFLTWRTILDFDLNHIYSSWYYLGLLLLLAASLMACTSTRQLPLVKVARRWSFMKSTSSYKKLQISDTLEKAKLSDLATLLMAEGFEVFARGPALYAFRGLAGRYAPIGVHLALLLIMAGATLSAIGGYHGTVMVPQGLSFQIGDVLQPNGILATPSPVMNLQIHIDKFYIDYRPTGEVSQFHSDLSVATRKEQVYKKSIAVNDPLRYDGLTMYQTDWAISAVQVRIDGSDPVNLVMAALEKGDKKLYGTFLPLGEEGLAKAKGISILARDLQSVVFYDQEGKFVGVRRPGSGRPIEVDGTSIVVDDVIGSSGLELKMDPGVPVVYAGFGILMLTTCISYLSHSQIWALQEGTNLVVGGKSNRAKVEFEIELNKILDLVPELTNFENENVLVSASNSGVTIARSPSATNNFTEKAEKQPVD</sequence>
<reference evidence="9" key="2">
    <citation type="journal article" date="2019" name="Curr. Biol.">
        <title>Chromatin organization in early land plants reveals an ancestral association between H3K27me3, transposons, and constitutive heterochromatin.</title>
        <authorList>
            <person name="Montgomery S.A."/>
            <person name="Tanizawa Y."/>
            <person name="Galik B."/>
            <person name="Wang N."/>
            <person name="Ito T."/>
            <person name="Mochizuki T."/>
            <person name="Akimcheva S."/>
            <person name="Bowman J."/>
            <person name="Cognat V."/>
            <person name="Drouard L."/>
            <person name="Ekker H."/>
            <person name="Houng S."/>
            <person name="Kohchi T."/>
            <person name="Lin S."/>
            <person name="Liu L.D."/>
            <person name="Nakamura Y."/>
            <person name="Valeeva L.R."/>
            <person name="Shakirov E.V."/>
            <person name="Shippen D.E."/>
            <person name="Wei W."/>
            <person name="Yagura M."/>
            <person name="Yamaoka S."/>
            <person name="Yamato K.T."/>
            <person name="Liu C."/>
            <person name="Berger F."/>
        </authorList>
    </citation>
    <scope>NUCLEOTIDE SEQUENCE [LARGE SCALE GENOMIC DNA]</scope>
    <source>
        <strain evidence="9">Tak-1</strain>
    </source>
</reference>
<feature type="domain" description="ResB-like" evidence="8">
    <location>
        <begin position="149"/>
        <end position="410"/>
    </location>
</feature>
<dbReference type="EMBL" id="LVLJ01003911">
    <property type="protein sequence ID" value="OAE19217.1"/>
    <property type="molecule type" value="Genomic_DNA"/>
</dbReference>
<dbReference type="PANTHER" id="PTHR31566">
    <property type="entry name" value="CYTOCHROME C BIOGENESIS PROTEIN CCS1, CHLOROPLASTIC"/>
    <property type="match status" value="1"/>
</dbReference>
<gene>
    <name evidence="10" type="ORF">AXG93_4751s1230</name>
    <name evidence="9" type="ORF">Mp_3g21290</name>
</gene>
<keyword evidence="2 7" id="KW-0812">Transmembrane</keyword>
<comment type="subcellular location">
    <subcellularLocation>
        <location evidence="1">Membrane</location>
        <topology evidence="1">Multi-pass membrane protein</topology>
    </subcellularLocation>
</comment>
<evidence type="ECO:0000256" key="5">
    <source>
        <dbReference type="ARBA" id="ARBA00023136"/>
    </source>
</evidence>
<evidence type="ECO:0000313" key="12">
    <source>
        <dbReference type="Proteomes" id="UP001162541"/>
    </source>
</evidence>
<name>A0A176VF50_MARPO</name>
<keyword evidence="11" id="KW-1185">Reference proteome</keyword>
<feature type="domain" description="ResB-like" evidence="8">
    <location>
        <begin position="447"/>
        <end position="560"/>
    </location>
</feature>
<dbReference type="GO" id="GO:0016020">
    <property type="term" value="C:membrane"/>
    <property type="evidence" value="ECO:0007669"/>
    <property type="project" value="UniProtKB-SubCell"/>
</dbReference>
<feature type="compositionally biased region" description="Polar residues" evidence="6">
    <location>
        <begin position="59"/>
        <end position="70"/>
    </location>
</feature>
<feature type="transmembrane region" description="Helical" evidence="7">
    <location>
        <begin position="296"/>
        <end position="317"/>
    </location>
</feature>
<evidence type="ECO:0000256" key="7">
    <source>
        <dbReference type="SAM" id="Phobius"/>
    </source>
</evidence>
<evidence type="ECO:0000313" key="10">
    <source>
        <dbReference type="EMBL" id="OAE19217.1"/>
    </source>
</evidence>
<dbReference type="Proteomes" id="UP001162541">
    <property type="component" value="Chromosome 3"/>
</dbReference>
<dbReference type="EMBL" id="AP019868">
    <property type="protein sequence ID" value="BBN06454.1"/>
    <property type="molecule type" value="Genomic_DNA"/>
</dbReference>
<dbReference type="InterPro" id="IPR023494">
    <property type="entry name" value="Cyt_c_bgen_Ccs1/CcsB/ResB"/>
</dbReference>
<evidence type="ECO:0000313" key="11">
    <source>
        <dbReference type="Proteomes" id="UP000077202"/>
    </source>
</evidence>
<dbReference type="InterPro" id="IPR007816">
    <property type="entry name" value="ResB-like_domain"/>
</dbReference>
<keyword evidence="3" id="KW-0201">Cytochrome c-type biogenesis</keyword>
<dbReference type="PANTHER" id="PTHR31566:SF0">
    <property type="entry name" value="CYTOCHROME C BIOGENESIS PROTEIN CCS1, CHLOROPLASTIC"/>
    <property type="match status" value="1"/>
</dbReference>
<keyword evidence="4 7" id="KW-1133">Transmembrane helix</keyword>
<feature type="transmembrane region" description="Helical" evidence="7">
    <location>
        <begin position="207"/>
        <end position="224"/>
    </location>
</feature>
<dbReference type="GO" id="GO:0017004">
    <property type="term" value="P:cytochrome complex assembly"/>
    <property type="evidence" value="ECO:0007669"/>
    <property type="project" value="UniProtKB-KW"/>
</dbReference>
<feature type="transmembrane region" description="Helical" evidence="7">
    <location>
        <begin position="148"/>
        <end position="168"/>
    </location>
</feature>
<dbReference type="Pfam" id="PF05140">
    <property type="entry name" value="ResB"/>
    <property type="match status" value="2"/>
</dbReference>
<evidence type="ECO:0000256" key="2">
    <source>
        <dbReference type="ARBA" id="ARBA00022692"/>
    </source>
</evidence>